<dbReference type="Pfam" id="PF07727">
    <property type="entry name" value="RVT_2"/>
    <property type="match status" value="1"/>
</dbReference>
<feature type="domain" description="Reverse transcriptase Ty1/copia-type" evidence="1">
    <location>
        <begin position="2"/>
        <end position="64"/>
    </location>
</feature>
<evidence type="ECO:0000313" key="2">
    <source>
        <dbReference type="EMBL" id="GFD02036.1"/>
    </source>
</evidence>
<protein>
    <submittedName>
        <fullName evidence="2">Zinc finger, CCHC-type</fullName>
    </submittedName>
</protein>
<dbReference type="AlphaFoldDB" id="A0A699SZG0"/>
<proteinExistence type="predicted"/>
<dbReference type="EMBL" id="BKCJ011195348">
    <property type="protein sequence ID" value="GFD02036.1"/>
    <property type="molecule type" value="Genomic_DNA"/>
</dbReference>
<dbReference type="InterPro" id="IPR013103">
    <property type="entry name" value="RVT_2"/>
</dbReference>
<sequence length="100" mass="11469">MIIHQMDVKTAFLNREVEDEVYMNQPLGFIMSDNENKDIGEADVILGVRIKHEIEKVLKKFNYSDCTPVSTLLDTYEKLMPSRGTLVILELCTGKQFRGC</sequence>
<organism evidence="2">
    <name type="scientific">Tanacetum cinerariifolium</name>
    <name type="common">Dalmatian daisy</name>
    <name type="synonym">Chrysanthemum cinerariifolium</name>
    <dbReference type="NCBI Taxonomy" id="118510"/>
    <lineage>
        <taxon>Eukaryota</taxon>
        <taxon>Viridiplantae</taxon>
        <taxon>Streptophyta</taxon>
        <taxon>Embryophyta</taxon>
        <taxon>Tracheophyta</taxon>
        <taxon>Spermatophyta</taxon>
        <taxon>Magnoliopsida</taxon>
        <taxon>eudicotyledons</taxon>
        <taxon>Gunneridae</taxon>
        <taxon>Pentapetalae</taxon>
        <taxon>asterids</taxon>
        <taxon>campanulids</taxon>
        <taxon>Asterales</taxon>
        <taxon>Asteraceae</taxon>
        <taxon>Asteroideae</taxon>
        <taxon>Anthemideae</taxon>
        <taxon>Anthemidinae</taxon>
        <taxon>Tanacetum</taxon>
    </lineage>
</organism>
<name>A0A699SZG0_TANCI</name>
<accession>A0A699SZG0</accession>
<gene>
    <name evidence="2" type="ORF">Tci_874005</name>
</gene>
<reference evidence="2" key="1">
    <citation type="journal article" date="2019" name="Sci. Rep.">
        <title>Draft genome of Tanacetum cinerariifolium, the natural source of mosquito coil.</title>
        <authorList>
            <person name="Yamashiro T."/>
            <person name="Shiraishi A."/>
            <person name="Satake H."/>
            <person name="Nakayama K."/>
        </authorList>
    </citation>
    <scope>NUCLEOTIDE SEQUENCE</scope>
</reference>
<evidence type="ECO:0000259" key="1">
    <source>
        <dbReference type="Pfam" id="PF07727"/>
    </source>
</evidence>
<comment type="caution">
    <text evidence="2">The sequence shown here is derived from an EMBL/GenBank/DDBJ whole genome shotgun (WGS) entry which is preliminary data.</text>
</comment>